<evidence type="ECO:0000313" key="2">
    <source>
        <dbReference type="Proteomes" id="UP000185860"/>
    </source>
</evidence>
<dbReference type="AlphaFoldDB" id="A0A1U7IIX1"/>
<protein>
    <submittedName>
        <fullName evidence="1">Uncharacterized protein</fullName>
    </submittedName>
</protein>
<reference evidence="1 2" key="1">
    <citation type="submission" date="2016-11" db="EMBL/GenBank/DDBJ databases">
        <title>Draft Genome Sequences of Nine Cyanobacterial Strains from Diverse Habitats.</title>
        <authorList>
            <person name="Zhu T."/>
            <person name="Hou S."/>
            <person name="Lu X."/>
            <person name="Hess W.R."/>
        </authorList>
    </citation>
    <scope>NUCLEOTIDE SEQUENCE [LARGE SCALE GENOMIC DNA]</scope>
    <source>
        <strain evidence="1 2">IAM M-71</strain>
    </source>
</reference>
<accession>A0A1U7IIX1</accession>
<dbReference type="EMBL" id="MRCE01000013">
    <property type="protein sequence ID" value="OKH37048.1"/>
    <property type="molecule type" value="Genomic_DNA"/>
</dbReference>
<name>A0A1U7IIX1_9CYAN</name>
<dbReference type="RefSeq" id="WP_073594226.1">
    <property type="nucleotide sequence ID" value="NZ_MRCE01000013.1"/>
</dbReference>
<comment type="caution">
    <text evidence="1">The sequence shown here is derived from an EMBL/GenBank/DDBJ whole genome shotgun (WGS) entry which is preliminary data.</text>
</comment>
<organism evidence="1 2">
    <name type="scientific">[Phormidium ambiguum] IAM M-71</name>
    <dbReference type="NCBI Taxonomy" id="454136"/>
    <lineage>
        <taxon>Bacteria</taxon>
        <taxon>Bacillati</taxon>
        <taxon>Cyanobacteriota</taxon>
        <taxon>Cyanophyceae</taxon>
        <taxon>Oscillatoriophycideae</taxon>
        <taxon>Aerosakkonematales</taxon>
        <taxon>Aerosakkonemataceae</taxon>
        <taxon>Floridanema</taxon>
    </lineage>
</organism>
<evidence type="ECO:0000313" key="1">
    <source>
        <dbReference type="EMBL" id="OKH37048.1"/>
    </source>
</evidence>
<proteinExistence type="predicted"/>
<sequence>MGEKVKINCKIPQEWQTKIELLAKERKTEPNKIIYEALGRYLGENANTDDSRLNVLEVEVTMLKRQVAELVMVVKNRPTNSLGKFPEVQQNIEDDDDFIEDEPDEILYDFLPPEER</sequence>
<gene>
    <name evidence="1" type="ORF">NIES2119_14605</name>
</gene>
<dbReference type="Proteomes" id="UP000185860">
    <property type="component" value="Unassembled WGS sequence"/>
</dbReference>
<dbReference type="OrthoDB" id="425734at2"/>